<gene>
    <name evidence="1" type="ORF">FIC87_12430</name>
</gene>
<proteinExistence type="predicted"/>
<sequence length="117" mass="12818">MDSLKEVLEAAEKLHFAPNGGSTDTLVGAALDEGLVTFYAEENGKTRLEITPDGVKTLDFLYLVEAKNDPNLTYATKKGVVGRLVEKTLVSVNKEDPDDPVLLITRQGHKLLDEFSE</sequence>
<dbReference type="AlphaFoldDB" id="A0A5C5BRD1"/>
<protein>
    <submittedName>
        <fullName evidence="1">Uncharacterized protein</fullName>
    </submittedName>
</protein>
<organism evidence="1 2">
    <name type="scientific">Eggerthella lenta</name>
    <name type="common">Eubacterium lentum</name>
    <dbReference type="NCBI Taxonomy" id="84112"/>
    <lineage>
        <taxon>Bacteria</taxon>
        <taxon>Bacillati</taxon>
        <taxon>Actinomycetota</taxon>
        <taxon>Coriobacteriia</taxon>
        <taxon>Eggerthellales</taxon>
        <taxon>Eggerthellaceae</taxon>
        <taxon>Eggerthella</taxon>
    </lineage>
</organism>
<evidence type="ECO:0000313" key="2">
    <source>
        <dbReference type="Proteomes" id="UP000312594"/>
    </source>
</evidence>
<dbReference type="Proteomes" id="UP000312594">
    <property type="component" value="Unassembled WGS sequence"/>
</dbReference>
<comment type="caution">
    <text evidence="1">The sequence shown here is derived from an EMBL/GenBank/DDBJ whole genome shotgun (WGS) entry which is preliminary data.</text>
</comment>
<dbReference type="EMBL" id="VEVP01000036">
    <property type="protein sequence ID" value="TNU89000.1"/>
    <property type="molecule type" value="Genomic_DNA"/>
</dbReference>
<reference evidence="1 2" key="1">
    <citation type="journal article" date="2005" name="Appl. Environ. Microbiol.">
        <title>Intestinal bacterial communities that produce active estrogen-like compounds enterodiol and enterolactone in humans.</title>
        <authorList>
            <person name="Clavel T."/>
            <person name="Henderson G."/>
            <person name="Alpert C.A."/>
            <person name="Philippe C."/>
            <person name="Rigottier-Gois L."/>
            <person name="Dore J."/>
            <person name="Blaut M."/>
        </authorList>
    </citation>
    <scope>NUCLEOTIDE SEQUENCE [LARGE SCALE GENOMIC DNA]</scope>
    <source>
        <strain evidence="1 2">SECO-MT75m2</strain>
    </source>
</reference>
<dbReference type="RefSeq" id="WP_139912941.1">
    <property type="nucleotide sequence ID" value="NZ_VEVP01000036.1"/>
</dbReference>
<accession>A0A5C5BRD1</accession>
<evidence type="ECO:0000313" key="1">
    <source>
        <dbReference type="EMBL" id="TNU89000.1"/>
    </source>
</evidence>
<name>A0A5C5BRD1_EGGLN</name>